<protein>
    <submittedName>
        <fullName evidence="2">YeeE/YedE family membrane protein, putative</fullName>
    </submittedName>
</protein>
<geneLocation type="plasmid" evidence="2 3">
    <name>pREB4</name>
</geneLocation>
<dbReference type="KEGG" id="amr:AM1_D0252"/>
<keyword evidence="3" id="KW-1185">Reference proteome</keyword>
<dbReference type="OrthoDB" id="9790409at2"/>
<name>A8ZP07_ACAM1</name>
<accession>A8ZP07</accession>
<keyword evidence="1" id="KW-0472">Membrane</keyword>
<dbReference type="HOGENOM" id="CLU_1891563_0_0_3"/>
<dbReference type="Proteomes" id="UP000000268">
    <property type="component" value="Plasmid pREB4"/>
</dbReference>
<dbReference type="InterPro" id="IPR046513">
    <property type="entry name" value="DUF6691"/>
</dbReference>
<dbReference type="AlphaFoldDB" id="A8ZP07"/>
<evidence type="ECO:0000256" key="1">
    <source>
        <dbReference type="SAM" id="Phobius"/>
    </source>
</evidence>
<evidence type="ECO:0000313" key="2">
    <source>
        <dbReference type="EMBL" id="ABW32743.1"/>
    </source>
</evidence>
<feature type="transmembrane region" description="Helical" evidence="1">
    <location>
        <begin position="91"/>
        <end position="118"/>
    </location>
</feature>
<dbReference type="EMBL" id="CP000841">
    <property type="protein sequence ID" value="ABW32743.1"/>
    <property type="molecule type" value="Genomic_DNA"/>
</dbReference>
<dbReference type="Pfam" id="PF20398">
    <property type="entry name" value="DUF6691"/>
    <property type="match status" value="1"/>
</dbReference>
<dbReference type="RefSeq" id="WP_012167648.1">
    <property type="nucleotide sequence ID" value="NC_009929.1"/>
</dbReference>
<keyword evidence="2" id="KW-0614">Plasmid</keyword>
<reference evidence="2 3" key="1">
    <citation type="journal article" date="2008" name="Proc. Natl. Acad. Sci. U.S.A.">
        <title>Niche adaptation and genome expansion in the chlorophyll d-producing cyanobacterium Acaryochloris marina.</title>
        <authorList>
            <person name="Swingley W.D."/>
            <person name="Chen M."/>
            <person name="Cheung P.C."/>
            <person name="Conrad A.L."/>
            <person name="Dejesa L.C."/>
            <person name="Hao J."/>
            <person name="Honchak B.M."/>
            <person name="Karbach L.E."/>
            <person name="Kurdoglu A."/>
            <person name="Lahiri S."/>
            <person name="Mastrian S.D."/>
            <person name="Miyashita H."/>
            <person name="Page L."/>
            <person name="Ramakrishna P."/>
            <person name="Satoh S."/>
            <person name="Sattley W.M."/>
            <person name="Shimada Y."/>
            <person name="Taylor H.L."/>
            <person name="Tomo T."/>
            <person name="Tsuchiya T."/>
            <person name="Wang Z.T."/>
            <person name="Raymond J."/>
            <person name="Mimuro M."/>
            <person name="Blankenship R.E."/>
            <person name="Touchman J.W."/>
        </authorList>
    </citation>
    <scope>NUCLEOTIDE SEQUENCE [LARGE SCALE GENOMIC DNA]</scope>
    <source>
        <strain evidence="3">MBIC 11017</strain>
        <plasmid evidence="3">Plasmid pREB4</plasmid>
    </source>
</reference>
<keyword evidence="1" id="KW-0812">Transmembrane</keyword>
<feature type="transmembrane region" description="Helical" evidence="1">
    <location>
        <begin position="67"/>
        <end position="85"/>
    </location>
</feature>
<organism evidence="2 3">
    <name type="scientific">Acaryochloris marina (strain MBIC 11017)</name>
    <dbReference type="NCBI Taxonomy" id="329726"/>
    <lineage>
        <taxon>Bacteria</taxon>
        <taxon>Bacillati</taxon>
        <taxon>Cyanobacteriota</taxon>
        <taxon>Cyanophyceae</taxon>
        <taxon>Acaryochloridales</taxon>
        <taxon>Acaryochloridaceae</taxon>
        <taxon>Acaryochloris</taxon>
    </lineage>
</organism>
<proteinExistence type="predicted"/>
<keyword evidence="1" id="KW-1133">Transmembrane helix</keyword>
<evidence type="ECO:0000313" key="3">
    <source>
        <dbReference type="Proteomes" id="UP000000268"/>
    </source>
</evidence>
<gene>
    <name evidence="2" type="ordered locus">AM1_D0252</name>
</gene>
<sequence length="134" mass="14977">MFWLPNPHPRVYKVNLASERIARSSSTSSSKTLDVIGHNRELERAAKDNRTPRLYVWGGISKQAIDLQLLIGSAIFGIGWGMAGYCPGPGLVALVLGIWNPFLFIISLMFGSLFYHWITTQRINRSPKVPNPNP</sequence>